<dbReference type="InterPro" id="IPR036429">
    <property type="entry name" value="SpoA-like_sf"/>
</dbReference>
<evidence type="ECO:0000256" key="2">
    <source>
        <dbReference type="ARBA" id="ARBA00022475"/>
    </source>
</evidence>
<reference evidence="8" key="2">
    <citation type="submission" date="2020-09" db="EMBL/GenBank/DDBJ databases">
        <authorList>
            <person name="Sun Q."/>
            <person name="Kim S."/>
        </authorList>
    </citation>
    <scope>NUCLEOTIDE SEQUENCE</scope>
    <source>
        <strain evidence="8">KCTC 32422</strain>
    </source>
</reference>
<keyword evidence="3" id="KW-0145">Chemotaxis</keyword>
<keyword evidence="2" id="KW-1003">Cell membrane</keyword>
<sequence>MKPQRAFVAERAAAQHCAELLRRGPEPAELLPQLARLGDRLARLLAEGLARLSGGEAPLVTPQVVREERCADLAKGIGPLAANSLLAAGAGGAPLLASLDAGAVLRLVDKAFGGKGEAPATLPGQFPTSAQLMIQRLETLVVECLCAALGADGAVRALRRDGDLAELAPFTGDARLAVLQLEVMEGMRAPWLATLALPLATLAELFGHGDRPPAPPAAPRAADPAAAPFADVPLPLTAVLVDMQVPLATISALEPGTILPVAVARAVPLSIAGSVIARGTVGAQDDRVAIKISHIA</sequence>
<evidence type="ECO:0000313" key="8">
    <source>
        <dbReference type="EMBL" id="GHA06014.1"/>
    </source>
</evidence>
<evidence type="ECO:0000256" key="3">
    <source>
        <dbReference type="ARBA" id="ARBA00022500"/>
    </source>
</evidence>
<dbReference type="RefSeq" id="WP_189542759.1">
    <property type="nucleotide sequence ID" value="NZ_BMZD01000009.1"/>
</dbReference>
<evidence type="ECO:0000256" key="5">
    <source>
        <dbReference type="ARBA" id="ARBA00023136"/>
    </source>
</evidence>
<dbReference type="Gene3D" id="3.40.1550.10">
    <property type="entry name" value="CheC-like"/>
    <property type="match status" value="1"/>
</dbReference>
<dbReference type="GO" id="GO:0097588">
    <property type="term" value="P:archaeal or bacterial-type flagellum-dependent cell motility"/>
    <property type="evidence" value="ECO:0007669"/>
    <property type="project" value="UniProtKB-KW"/>
</dbReference>
<comment type="caution">
    <text evidence="8">The sequence shown here is derived from an EMBL/GenBank/DDBJ whole genome shotgun (WGS) entry which is preliminary data.</text>
</comment>
<dbReference type="AlphaFoldDB" id="A0A918RRI3"/>
<dbReference type="Pfam" id="PF01052">
    <property type="entry name" value="FliMN_C"/>
    <property type="match status" value="1"/>
</dbReference>
<proteinExistence type="predicted"/>
<gene>
    <name evidence="8" type="ORF">GCM10011617_28720</name>
</gene>
<keyword evidence="9" id="KW-1185">Reference proteome</keyword>
<name>A0A918RRI3_9SPHN</name>
<dbReference type="InterPro" id="IPR001543">
    <property type="entry name" value="FliN-like_C"/>
</dbReference>
<feature type="domain" description="Flagellar motor switch protein FliN-like C-terminal" evidence="7">
    <location>
        <begin position="231"/>
        <end position="295"/>
    </location>
</feature>
<dbReference type="InterPro" id="IPR028976">
    <property type="entry name" value="CheC-like_sf"/>
</dbReference>
<accession>A0A918RRI3</accession>
<organism evidence="8 9">
    <name type="scientific">Novosphingobium arvoryzae</name>
    <dbReference type="NCBI Taxonomy" id="1256514"/>
    <lineage>
        <taxon>Bacteria</taxon>
        <taxon>Pseudomonadati</taxon>
        <taxon>Pseudomonadota</taxon>
        <taxon>Alphaproteobacteria</taxon>
        <taxon>Sphingomonadales</taxon>
        <taxon>Sphingomonadaceae</taxon>
        <taxon>Novosphingobium</taxon>
    </lineage>
</organism>
<evidence type="ECO:0000256" key="4">
    <source>
        <dbReference type="ARBA" id="ARBA00022779"/>
    </source>
</evidence>
<dbReference type="GO" id="GO:0006935">
    <property type="term" value="P:chemotaxis"/>
    <property type="evidence" value="ECO:0007669"/>
    <property type="project" value="UniProtKB-KW"/>
</dbReference>
<evidence type="ECO:0000313" key="9">
    <source>
        <dbReference type="Proteomes" id="UP000634139"/>
    </source>
</evidence>
<comment type="function">
    <text evidence="6">FliM is one of three proteins (FliG, FliN, FliM) that forms the rotor-mounted switch complex (C ring), located at the base of the basal body. This complex interacts with the CheY and CheZ chemotaxis proteins, in addition to contacting components of the motor that determine the direction of flagellar rotation.</text>
</comment>
<evidence type="ECO:0000256" key="1">
    <source>
        <dbReference type="ARBA" id="ARBA00004202"/>
    </source>
</evidence>
<reference evidence="8" key="1">
    <citation type="journal article" date="2014" name="Int. J. Syst. Evol. Microbiol.">
        <title>Complete genome sequence of Corynebacterium casei LMG S-19264T (=DSM 44701T), isolated from a smear-ripened cheese.</title>
        <authorList>
            <consortium name="US DOE Joint Genome Institute (JGI-PGF)"/>
            <person name="Walter F."/>
            <person name="Albersmeier A."/>
            <person name="Kalinowski J."/>
            <person name="Ruckert C."/>
        </authorList>
    </citation>
    <scope>NUCLEOTIDE SEQUENCE</scope>
    <source>
        <strain evidence="8">KCTC 32422</strain>
    </source>
</reference>
<evidence type="ECO:0000259" key="7">
    <source>
        <dbReference type="Pfam" id="PF01052"/>
    </source>
</evidence>
<dbReference type="EMBL" id="BMZD01000009">
    <property type="protein sequence ID" value="GHA06014.1"/>
    <property type="molecule type" value="Genomic_DNA"/>
</dbReference>
<dbReference type="SUPFAM" id="SSF101801">
    <property type="entry name" value="Surface presentation of antigens (SPOA)"/>
    <property type="match status" value="1"/>
</dbReference>
<evidence type="ECO:0000256" key="6">
    <source>
        <dbReference type="ARBA" id="ARBA00025044"/>
    </source>
</evidence>
<comment type="subcellular location">
    <subcellularLocation>
        <location evidence="1">Cell membrane</location>
        <topology evidence="1">Peripheral membrane protein</topology>
    </subcellularLocation>
</comment>
<protein>
    <recommendedName>
        <fullName evidence="7">Flagellar motor switch protein FliN-like C-terminal domain-containing protein</fullName>
    </recommendedName>
</protein>
<dbReference type="GO" id="GO:0005886">
    <property type="term" value="C:plasma membrane"/>
    <property type="evidence" value="ECO:0007669"/>
    <property type="project" value="UniProtKB-SubCell"/>
</dbReference>
<keyword evidence="5" id="KW-0472">Membrane</keyword>
<dbReference type="Gene3D" id="2.30.330.10">
    <property type="entry name" value="SpoA-like"/>
    <property type="match status" value="1"/>
</dbReference>
<dbReference type="Proteomes" id="UP000634139">
    <property type="component" value="Unassembled WGS sequence"/>
</dbReference>
<keyword evidence="4" id="KW-0283">Flagellar rotation</keyword>